<sequence length="82" mass="9459">MQNYQVFPSITTTGDHHNVIKLQMANFVYKKQNKSYFSRKENCAQVARLHKQSVTETNSAQGLHGADSLRSRVPGKRKIRWP</sequence>
<feature type="compositionally biased region" description="Basic residues" evidence="1">
    <location>
        <begin position="73"/>
        <end position="82"/>
    </location>
</feature>
<evidence type="ECO:0000256" key="1">
    <source>
        <dbReference type="SAM" id="MobiDB-lite"/>
    </source>
</evidence>
<reference evidence="2 3" key="1">
    <citation type="submission" date="2015-10" db="EMBL/GenBank/DDBJ databases">
        <title>Genome sequencing of Penicillium freii.</title>
        <authorList>
            <person name="Nguyen H.D."/>
            <person name="Visagie C.M."/>
            <person name="Seifert K.A."/>
        </authorList>
    </citation>
    <scope>NUCLEOTIDE SEQUENCE [LARGE SCALE GENOMIC DNA]</scope>
    <source>
        <strain evidence="2 3">DAOM 242723</strain>
    </source>
</reference>
<organism evidence="2 3">
    <name type="scientific">Penicillium freii</name>
    <dbReference type="NCBI Taxonomy" id="48697"/>
    <lineage>
        <taxon>Eukaryota</taxon>
        <taxon>Fungi</taxon>
        <taxon>Dikarya</taxon>
        <taxon>Ascomycota</taxon>
        <taxon>Pezizomycotina</taxon>
        <taxon>Eurotiomycetes</taxon>
        <taxon>Eurotiomycetidae</taxon>
        <taxon>Eurotiales</taxon>
        <taxon>Aspergillaceae</taxon>
        <taxon>Penicillium</taxon>
    </lineage>
</organism>
<dbReference type="Proteomes" id="UP000055045">
    <property type="component" value="Unassembled WGS sequence"/>
</dbReference>
<dbReference type="EMBL" id="LLXE01000362">
    <property type="protein sequence ID" value="KUM57466.1"/>
    <property type="molecule type" value="Genomic_DNA"/>
</dbReference>
<evidence type="ECO:0000313" key="3">
    <source>
        <dbReference type="Proteomes" id="UP000055045"/>
    </source>
</evidence>
<accession>A0A101MBC7</accession>
<comment type="caution">
    <text evidence="2">The sequence shown here is derived from an EMBL/GenBank/DDBJ whole genome shotgun (WGS) entry which is preliminary data.</text>
</comment>
<evidence type="ECO:0000313" key="2">
    <source>
        <dbReference type="EMBL" id="KUM57466.1"/>
    </source>
</evidence>
<gene>
    <name evidence="2" type="ORF">ACN42_g9711</name>
</gene>
<dbReference type="AlphaFoldDB" id="A0A101MBC7"/>
<name>A0A101MBC7_PENFR</name>
<feature type="region of interest" description="Disordered" evidence="1">
    <location>
        <begin position="55"/>
        <end position="82"/>
    </location>
</feature>
<protein>
    <submittedName>
        <fullName evidence="2">Uncharacterized protein</fullName>
    </submittedName>
</protein>
<keyword evidence="3" id="KW-1185">Reference proteome</keyword>
<proteinExistence type="predicted"/>